<evidence type="ECO:0000313" key="2">
    <source>
        <dbReference type="EMBL" id="CAG8739370.1"/>
    </source>
</evidence>
<keyword evidence="1" id="KW-0472">Membrane</keyword>
<sequence length="62" mass="7463">SRIGRNNEYKPIKYEVPNDLDENLKKFVENNSIKWISYNDLIATVYFAELTFYLLVIYKNQL</sequence>
<organism evidence="2 3">
    <name type="scientific">Racocetra fulgida</name>
    <dbReference type="NCBI Taxonomy" id="60492"/>
    <lineage>
        <taxon>Eukaryota</taxon>
        <taxon>Fungi</taxon>
        <taxon>Fungi incertae sedis</taxon>
        <taxon>Mucoromycota</taxon>
        <taxon>Glomeromycotina</taxon>
        <taxon>Glomeromycetes</taxon>
        <taxon>Diversisporales</taxon>
        <taxon>Gigasporaceae</taxon>
        <taxon>Racocetra</taxon>
    </lineage>
</organism>
<comment type="caution">
    <text evidence="2">The sequence shown here is derived from an EMBL/GenBank/DDBJ whole genome shotgun (WGS) entry which is preliminary data.</text>
</comment>
<gene>
    <name evidence="2" type="ORF">RFULGI_LOCUS12736</name>
</gene>
<feature type="transmembrane region" description="Helical" evidence="1">
    <location>
        <begin position="41"/>
        <end position="58"/>
    </location>
</feature>
<dbReference type="EMBL" id="CAJVPZ010031447">
    <property type="protein sequence ID" value="CAG8739370.1"/>
    <property type="molecule type" value="Genomic_DNA"/>
</dbReference>
<evidence type="ECO:0000256" key="1">
    <source>
        <dbReference type="SAM" id="Phobius"/>
    </source>
</evidence>
<accession>A0A9N9IJ46</accession>
<reference evidence="2" key="1">
    <citation type="submission" date="2021-06" db="EMBL/GenBank/DDBJ databases">
        <authorList>
            <person name="Kallberg Y."/>
            <person name="Tangrot J."/>
            <person name="Rosling A."/>
        </authorList>
    </citation>
    <scope>NUCLEOTIDE SEQUENCE</scope>
    <source>
        <strain evidence="2">IN212</strain>
    </source>
</reference>
<protein>
    <submittedName>
        <fullName evidence="2">12518_t:CDS:1</fullName>
    </submittedName>
</protein>
<proteinExistence type="predicted"/>
<name>A0A9N9IJ46_9GLOM</name>
<evidence type="ECO:0000313" key="3">
    <source>
        <dbReference type="Proteomes" id="UP000789396"/>
    </source>
</evidence>
<keyword evidence="3" id="KW-1185">Reference proteome</keyword>
<keyword evidence="1" id="KW-0812">Transmembrane</keyword>
<feature type="non-terminal residue" evidence="2">
    <location>
        <position position="1"/>
    </location>
</feature>
<dbReference type="Proteomes" id="UP000789396">
    <property type="component" value="Unassembled WGS sequence"/>
</dbReference>
<dbReference type="AlphaFoldDB" id="A0A9N9IJ46"/>
<keyword evidence="1" id="KW-1133">Transmembrane helix</keyword>